<dbReference type="InterPro" id="IPR009057">
    <property type="entry name" value="Homeodomain-like_sf"/>
</dbReference>
<feature type="domain" description="Integrase catalytic" evidence="2">
    <location>
        <begin position="120"/>
        <end position="286"/>
    </location>
</feature>
<dbReference type="EMBL" id="CP041186">
    <property type="protein sequence ID" value="QDG51894.1"/>
    <property type="molecule type" value="Genomic_DNA"/>
</dbReference>
<dbReference type="InterPro" id="IPR012337">
    <property type="entry name" value="RNaseH-like_sf"/>
</dbReference>
<evidence type="ECO:0000313" key="8">
    <source>
        <dbReference type="EMBL" id="QDG52127.1"/>
    </source>
</evidence>
<evidence type="ECO:0000313" key="12">
    <source>
        <dbReference type="EMBL" id="QDG54045.1"/>
    </source>
</evidence>
<organism evidence="4 13">
    <name type="scientific">Persicimonas caeni</name>
    <dbReference type="NCBI Taxonomy" id="2292766"/>
    <lineage>
        <taxon>Bacteria</taxon>
        <taxon>Deltaproteobacteria</taxon>
        <taxon>Bradymonadales</taxon>
        <taxon>Bradymonadaceae</taxon>
        <taxon>Persicimonas</taxon>
    </lineage>
</organism>
<dbReference type="PANTHER" id="PTHR46889:SF5">
    <property type="entry name" value="INTEGRASE PROTEIN"/>
    <property type="match status" value="1"/>
</dbReference>
<protein>
    <submittedName>
        <fullName evidence="4">IS3 family transposase</fullName>
    </submittedName>
</protein>
<dbReference type="EMBL" id="CP041186">
    <property type="protein sequence ID" value="QDG50894.1"/>
    <property type="molecule type" value="Genomic_DNA"/>
</dbReference>
<dbReference type="EMBL" id="CP041186">
    <property type="protein sequence ID" value="QDG52812.1"/>
    <property type="molecule type" value="Genomic_DNA"/>
</dbReference>
<keyword evidence="13" id="KW-1185">Reference proteome</keyword>
<evidence type="ECO:0000313" key="10">
    <source>
        <dbReference type="EMBL" id="QDG52812.1"/>
    </source>
</evidence>
<gene>
    <name evidence="3" type="ORF">FIV42_05040</name>
    <name evidence="4" type="ORF">FIV42_09160</name>
    <name evidence="5" type="ORF">FIV42_11480</name>
    <name evidence="6" type="ORF">FIV42_11925</name>
    <name evidence="7" type="ORF">FIV42_14435</name>
    <name evidence="8" type="ORF">FIV42_15665</name>
    <name evidence="9" type="ORF">FIV42_19070</name>
    <name evidence="10" type="ORF">FIV42_19300</name>
    <name evidence="11" type="ORF">FIV42_25030</name>
    <name evidence="12" type="ORF">FIV42_25875</name>
</gene>
<dbReference type="AlphaFoldDB" id="A0A4Y6PRC6"/>
<dbReference type="EMBL" id="CP041186">
    <property type="protein sequence ID" value="QDG53888.1"/>
    <property type="molecule type" value="Genomic_DNA"/>
</dbReference>
<dbReference type="GO" id="GO:0003676">
    <property type="term" value="F:nucleic acid binding"/>
    <property type="evidence" value="ECO:0007669"/>
    <property type="project" value="InterPro"/>
</dbReference>
<dbReference type="Pfam" id="PF00665">
    <property type="entry name" value="rve"/>
    <property type="match status" value="1"/>
</dbReference>
<dbReference type="EMBL" id="CP041186">
    <property type="protein sequence ID" value="QDG51424.1"/>
    <property type="molecule type" value="Genomic_DNA"/>
</dbReference>
<dbReference type="EMBL" id="CP041186">
    <property type="protein sequence ID" value="QDG52767.1"/>
    <property type="molecule type" value="Genomic_DNA"/>
</dbReference>
<evidence type="ECO:0000313" key="5">
    <source>
        <dbReference type="EMBL" id="QDG51339.1"/>
    </source>
</evidence>
<feature type="region of interest" description="Disordered" evidence="1">
    <location>
        <begin position="99"/>
        <end position="119"/>
    </location>
</feature>
<dbReference type="EMBL" id="CP041186">
    <property type="protein sequence ID" value="QDG51339.1"/>
    <property type="molecule type" value="Genomic_DNA"/>
</dbReference>
<evidence type="ECO:0000313" key="13">
    <source>
        <dbReference type="Proteomes" id="UP000315995"/>
    </source>
</evidence>
<accession>A0A5B8YG21</accession>
<evidence type="ECO:0000313" key="11">
    <source>
        <dbReference type="EMBL" id="QDG53888.1"/>
    </source>
</evidence>
<dbReference type="PANTHER" id="PTHR46889">
    <property type="entry name" value="TRANSPOSASE INSF FOR INSERTION SEQUENCE IS3B-RELATED"/>
    <property type="match status" value="1"/>
</dbReference>
<dbReference type="Pfam" id="PF13565">
    <property type="entry name" value="HTH_32"/>
    <property type="match status" value="1"/>
</dbReference>
<accession>A0A4Y6PRC6</accession>
<sequence>MIAEAVSHGARQAQACRTLGISERTIQRWRKDPQAEDARQGPHSRCAHALTDEERAQVVAIATGREFCDVSPRQIVCSLADRGEYVASESTFYRVLREEKMMTHRQPSRPPKPRPKPELVAASPGQVWVWDITYLPTQVRGRFVYLYWIMDLFSRKIVGFSVEDQESMELSSRLIEKTILAEQVEASGLCIHADNGAAMKGSTLLATLERLEVAASFSRPGVSNDNPHCESSFRTLKYRPGYPKKPLDGVHEWSEWVEAFVRWYNTEHYHSGIGWVTPEQRHAGEDVELLQRRQKLYEQARQKNPARWSRRPRGWTRPEEVRLAPLNLQET</sequence>
<evidence type="ECO:0000256" key="1">
    <source>
        <dbReference type="SAM" id="MobiDB-lite"/>
    </source>
</evidence>
<dbReference type="OrthoDB" id="9766656at2"/>
<evidence type="ECO:0000313" key="4">
    <source>
        <dbReference type="EMBL" id="QDG50894.1"/>
    </source>
</evidence>
<evidence type="ECO:0000313" key="9">
    <source>
        <dbReference type="EMBL" id="QDG52767.1"/>
    </source>
</evidence>
<dbReference type="InterPro" id="IPR048020">
    <property type="entry name" value="Transpos_IS3"/>
</dbReference>
<dbReference type="SUPFAM" id="SSF53098">
    <property type="entry name" value="Ribonuclease H-like"/>
    <property type="match status" value="1"/>
</dbReference>
<name>A0A4Y6PRC6_PERCE</name>
<evidence type="ECO:0000259" key="2">
    <source>
        <dbReference type="PROSITE" id="PS50994"/>
    </source>
</evidence>
<dbReference type="EMBL" id="CP041186">
    <property type="protein sequence ID" value="QDG50121.1"/>
    <property type="molecule type" value="Genomic_DNA"/>
</dbReference>
<dbReference type="Gene3D" id="3.30.420.10">
    <property type="entry name" value="Ribonuclease H-like superfamily/Ribonuclease H"/>
    <property type="match status" value="1"/>
</dbReference>
<dbReference type="InterPro" id="IPR001584">
    <property type="entry name" value="Integrase_cat-core"/>
</dbReference>
<dbReference type="InterPro" id="IPR036397">
    <property type="entry name" value="RNaseH_sf"/>
</dbReference>
<dbReference type="SUPFAM" id="SSF46689">
    <property type="entry name" value="Homeodomain-like"/>
    <property type="match status" value="1"/>
</dbReference>
<proteinExistence type="predicted"/>
<dbReference type="RefSeq" id="WP_141196617.1">
    <property type="nucleotide sequence ID" value="NZ_CP041186.1"/>
</dbReference>
<dbReference type="InterPro" id="IPR050900">
    <property type="entry name" value="Transposase_IS3/IS150/IS904"/>
</dbReference>
<reference evidence="4 13" key="1">
    <citation type="submission" date="2019-06" db="EMBL/GenBank/DDBJ databases">
        <title>Persicimonas caeni gen. nov., sp. nov., a predatory bacterium isolated from solar saltern.</title>
        <authorList>
            <person name="Wang S."/>
        </authorList>
    </citation>
    <scope>NUCLEOTIDE SEQUENCE [LARGE SCALE GENOMIC DNA]</scope>
    <source>
        <strain evidence="4 13">YN101</strain>
    </source>
</reference>
<dbReference type="NCBIfam" id="NF033516">
    <property type="entry name" value="transpos_IS3"/>
    <property type="match status" value="1"/>
</dbReference>
<evidence type="ECO:0000313" key="6">
    <source>
        <dbReference type="EMBL" id="QDG51424.1"/>
    </source>
</evidence>
<evidence type="ECO:0000313" key="3">
    <source>
        <dbReference type="EMBL" id="QDG50121.1"/>
    </source>
</evidence>
<evidence type="ECO:0000313" key="7">
    <source>
        <dbReference type="EMBL" id="QDG51894.1"/>
    </source>
</evidence>
<dbReference type="GO" id="GO:0015074">
    <property type="term" value="P:DNA integration"/>
    <property type="evidence" value="ECO:0007669"/>
    <property type="project" value="InterPro"/>
</dbReference>
<dbReference type="EMBL" id="CP041186">
    <property type="protein sequence ID" value="QDG52127.1"/>
    <property type="molecule type" value="Genomic_DNA"/>
</dbReference>
<dbReference type="Proteomes" id="UP000315995">
    <property type="component" value="Chromosome"/>
</dbReference>
<dbReference type="EMBL" id="CP041186">
    <property type="protein sequence ID" value="QDG54045.1"/>
    <property type="molecule type" value="Genomic_DNA"/>
</dbReference>
<dbReference type="PROSITE" id="PS50994">
    <property type="entry name" value="INTEGRASE"/>
    <property type="match status" value="1"/>
</dbReference>